<gene>
    <name evidence="1" type="ORF">HB850_12140</name>
</gene>
<dbReference type="EMBL" id="JAARQN010000012">
    <property type="protein sequence ID" value="MBC1458504.1"/>
    <property type="molecule type" value="Genomic_DNA"/>
</dbReference>
<proteinExistence type="predicted"/>
<organism evidence="1 2">
    <name type="scientific">Listeria newyorkensis</name>
    <dbReference type="NCBI Taxonomy" id="1497681"/>
    <lineage>
        <taxon>Bacteria</taxon>
        <taxon>Bacillati</taxon>
        <taxon>Bacillota</taxon>
        <taxon>Bacilli</taxon>
        <taxon>Bacillales</taxon>
        <taxon>Listeriaceae</taxon>
        <taxon>Listeria</taxon>
    </lineage>
</organism>
<dbReference type="AlphaFoldDB" id="A0A841YY84"/>
<evidence type="ECO:0000313" key="1">
    <source>
        <dbReference type="EMBL" id="MBC1458504.1"/>
    </source>
</evidence>
<comment type="caution">
    <text evidence="1">The sequence shown here is derived from an EMBL/GenBank/DDBJ whole genome shotgun (WGS) entry which is preliminary data.</text>
</comment>
<name>A0A841YY84_9LIST</name>
<evidence type="ECO:0000313" key="2">
    <source>
        <dbReference type="Proteomes" id="UP000569903"/>
    </source>
</evidence>
<sequence>MGNREANASDGSGAILGNNNHLEITNNIIKPLSHPKRNFIFDICKLIAEADFSNVLEYSISNISGWQHKIEFNKIIKYKSIFEEYSFAREDIEELLNGFEKRTMLVRHIKTMYIHTLHDNPESSNDNRLDIVFQQMCRIVDDVNTSAEGLYLEERDEAIYQLMFYAFTKCQLLMVPSEEGV</sequence>
<accession>A0A841YY84</accession>
<dbReference type="RefSeq" id="WP_185389649.1">
    <property type="nucleotide sequence ID" value="NZ_JAARQN010000012.1"/>
</dbReference>
<reference evidence="1 2" key="1">
    <citation type="submission" date="2020-03" db="EMBL/GenBank/DDBJ databases">
        <title>Soil Listeria distribution.</title>
        <authorList>
            <person name="Liao J."/>
            <person name="Wiedmann M."/>
        </authorList>
    </citation>
    <scope>NUCLEOTIDE SEQUENCE [LARGE SCALE GENOMIC DNA]</scope>
    <source>
        <strain evidence="1 2">FSL L7-1614</strain>
    </source>
</reference>
<dbReference type="Proteomes" id="UP000569903">
    <property type="component" value="Unassembled WGS sequence"/>
</dbReference>
<protein>
    <submittedName>
        <fullName evidence="1">Uncharacterized protein</fullName>
    </submittedName>
</protein>